<evidence type="ECO:0000256" key="7">
    <source>
        <dbReference type="ARBA" id="ARBA00093547"/>
    </source>
</evidence>
<dbReference type="GO" id="GO:0007020">
    <property type="term" value="P:microtubule nucleation"/>
    <property type="evidence" value="ECO:0007669"/>
    <property type="project" value="InterPro"/>
</dbReference>
<evidence type="ECO:0000313" key="12">
    <source>
        <dbReference type="Ensembl" id="ENSGGOP00000032185.1"/>
    </source>
</evidence>
<protein>
    <recommendedName>
        <fullName evidence="8">Gamma-tubulin complex component</fullName>
    </recommendedName>
</protein>
<reference evidence="12" key="3">
    <citation type="submission" date="2025-08" db="UniProtKB">
        <authorList>
            <consortium name="Ensembl"/>
        </authorList>
    </citation>
    <scope>IDENTIFICATION</scope>
</reference>
<sequence>MIHELLLALSGYPGSIFTWNKRSGLQVSQDFPFLHPSETSVLNRLCRLGTDYIRFTEFIEQYTGHVQQQDHHPSQQGQGGLHGIYLRAFCTGLDSVLQPYRQALLDLEQEFLGDPHLSISHVNYFLDQFQLLFPSVMVVVEQIKSQKIHGCQILETVYKHSCGGLPPVRSALEKILAVCHGVMYKQLSAWMLHGLLLDQHEEFFIKQGPSSGNVSAQPEEDEEDLGIGGLTGKQLRELQDLRLIEEENMLAPSLKQFSLRVEILPSYIPVRVAEKILFVGESVQMFENQNVNLTRKGSILKNQEDTFAAELHRLKQQPLFSLVDFEQVVDRIRSTVAESAHKVLLDDDNLLPLLHLTIEYHGKEHKDATQAREGPSRETSPRESPASGWAALGLSYKVQWPLHILFTPAVLEKYNVVFKYLLSVRRVQAELQHCWALQMQRKHLKSNQTDAIKWRLRNHMAFLVDNLQYYLQVDVLESQFSQLLHQINSTRDFESIRLAHDHFLSNLLAQSFILLKPVFHCLNEILDLCHSFCSLVSQNLGPLDERGAAQLSILVKGFSRQSSLLFKILSSVRNHQINSDLAQLLLRLDYNKYYTQAGGTLGSFGM</sequence>
<keyword evidence="4 8" id="KW-0493">Microtubule</keyword>
<keyword evidence="3 8" id="KW-0963">Cytoplasm</keyword>
<comment type="subunit">
    <text evidence="7">Component of the gamma-tubulin ring complex (gTuRC) consisting of TUBGCP2, TUBGCP3, TUBGCP4, TUBGCP5 and TUBGCP6 and gamma-tubulin TUBG1 or TUBG2. TUBGCP2, TUBGCP3, TUBGCP4, TUBGCP5 and TUBGCP6 assemble in a 5:5:2:1:1 stoichiometry; each is associated with a gamma-tubulin, thereby arranging 14 gamma-tubulins in a helical manner. Gamma-tubulin at the first position is blocked by TUBGCP3 at the last position, allowing 13 protafilaments to grow into a microtubule. The gTuRC (via TUBGCP3 and TUBGCP6) interacts with ACTB and MZT1; the interactions form a luminal bridge that stabilizes the initial structure during complex assembly. The gTuRC (via TUBGCP2) interacts with MZT2A/MZT2B and CDK5RAP2 (via CM1 motif); the interactions play a role in gTuRC activation. Interacts with NINL. Interacts with ATF5; the ATF5:PCNT:polyglutamylated tubulin (PGT) tripartite unites the mother centriole and the pericentriolar material (PCM) in the centrosome.</text>
</comment>
<name>A0A2I2YBK0_GORGO</name>
<evidence type="ECO:0000256" key="6">
    <source>
        <dbReference type="ARBA" id="ARBA00093416"/>
    </source>
</evidence>
<dbReference type="GeneTree" id="ENSGT00940000156677"/>
<dbReference type="Gene3D" id="1.20.120.1900">
    <property type="entry name" value="Gamma-tubulin complex, C-terminal domain"/>
    <property type="match status" value="1"/>
</dbReference>
<comment type="function">
    <text evidence="6">Component of the gamma-tubulin ring complex (gTuRC) which mediates microtubule nucleation. The gTuRC regulates the minus-end nucleation of alpha-beta tubulin heterodimers that grow into microtubule protafilaments, a critical step in centrosome duplication and spindle formation.</text>
</comment>
<dbReference type="GO" id="GO:0005874">
    <property type="term" value="C:microtubule"/>
    <property type="evidence" value="ECO:0007669"/>
    <property type="project" value="UniProtKB-KW"/>
</dbReference>
<dbReference type="InterPro" id="IPR007259">
    <property type="entry name" value="GCP"/>
</dbReference>
<dbReference type="Pfam" id="PF17681">
    <property type="entry name" value="GCP_N_terminal"/>
    <property type="match status" value="1"/>
</dbReference>
<feature type="compositionally biased region" description="Basic and acidic residues" evidence="9">
    <location>
        <begin position="364"/>
        <end position="381"/>
    </location>
</feature>
<evidence type="ECO:0000256" key="3">
    <source>
        <dbReference type="ARBA" id="ARBA00022490"/>
    </source>
</evidence>
<dbReference type="EMBL" id="CABD030095861">
    <property type="status" value="NOT_ANNOTATED_CDS"/>
    <property type="molecule type" value="Genomic_DNA"/>
</dbReference>
<dbReference type="Proteomes" id="UP000001519">
    <property type="component" value="Chromosome 15"/>
</dbReference>
<reference evidence="12 13" key="2">
    <citation type="journal article" date="2012" name="Nature">
        <title>Insights into hominid evolution from the gorilla genome sequence.</title>
        <authorList>
            <person name="Scally A."/>
            <person name="Dutheil J.Y."/>
            <person name="Hillier L.W."/>
            <person name="Jordan G.E."/>
            <person name="Goodhead I."/>
            <person name="Herrero J."/>
            <person name="Hobolth A."/>
            <person name="Lappalainen T."/>
            <person name="Mailund T."/>
            <person name="Marques-Bonet T."/>
            <person name="McCarthy S."/>
            <person name="Montgomery S.H."/>
            <person name="Schwalie P.C."/>
            <person name="Tang Y.A."/>
            <person name="Ward M.C."/>
            <person name="Xue Y."/>
            <person name="Yngvadottir B."/>
            <person name="Alkan C."/>
            <person name="Andersen L.N."/>
            <person name="Ayub Q."/>
            <person name="Ball E.V."/>
            <person name="Beal K."/>
            <person name="Bradley B.J."/>
            <person name="Chen Y."/>
            <person name="Clee C.M."/>
            <person name="Fitzgerald S."/>
            <person name="Graves T.A."/>
            <person name="Gu Y."/>
            <person name="Heath P."/>
            <person name="Heger A."/>
            <person name="Karakoc E."/>
            <person name="Kolb-Kokocinski A."/>
            <person name="Laird G.K."/>
            <person name="Lunter G."/>
            <person name="Meader S."/>
            <person name="Mort M."/>
            <person name="Mullikin J.C."/>
            <person name="Munch K."/>
            <person name="O'Connor T.D."/>
            <person name="Phillips A.D."/>
            <person name="Prado-Martinez J."/>
            <person name="Rogers A.S."/>
            <person name="Sajjadian S."/>
            <person name="Schmidt D."/>
            <person name="Shaw K."/>
            <person name="Simpson J.T."/>
            <person name="Stenson P.D."/>
            <person name="Turner D.J."/>
            <person name="Vigilant L."/>
            <person name="Vilella A.J."/>
            <person name="Whitener W."/>
            <person name="Zhu B."/>
            <person name="Cooper D.N."/>
            <person name="de Jong P."/>
            <person name="Dermitzakis E.T."/>
            <person name="Eichler E.E."/>
            <person name="Flicek P."/>
            <person name="Goldman N."/>
            <person name="Mundy N.I."/>
            <person name="Ning Z."/>
            <person name="Odom D.T."/>
            <person name="Ponting C.P."/>
            <person name="Quail M.A."/>
            <person name="Ryder O.A."/>
            <person name="Searle S.M."/>
            <person name="Warren W.C."/>
            <person name="Wilson R.K."/>
            <person name="Schierup M.H."/>
            <person name="Rogers J."/>
            <person name="Tyler-Smith C."/>
            <person name="Durbin R."/>
        </authorList>
    </citation>
    <scope>NUCLEOTIDE SEQUENCE [LARGE SCALE GENOMIC DNA]</scope>
</reference>
<dbReference type="InterPro" id="IPR040457">
    <property type="entry name" value="GCP_C"/>
</dbReference>
<dbReference type="Ensembl" id="ENSGGOT00000064405.1">
    <property type="protein sequence ID" value="ENSGGOP00000032185.1"/>
    <property type="gene ID" value="ENSGGOG00000002882.3"/>
</dbReference>
<keyword evidence="13" id="KW-1185">Reference proteome</keyword>
<dbReference type="GO" id="GO:0005813">
    <property type="term" value="C:centrosome"/>
    <property type="evidence" value="ECO:0007669"/>
    <property type="project" value="UniProtKB-SubCell"/>
</dbReference>
<dbReference type="GO" id="GO:0043015">
    <property type="term" value="F:gamma-tubulin binding"/>
    <property type="evidence" value="ECO:0007669"/>
    <property type="project" value="InterPro"/>
</dbReference>
<accession>A0A2I2YBK0</accession>
<evidence type="ECO:0000313" key="13">
    <source>
        <dbReference type="Proteomes" id="UP000001519"/>
    </source>
</evidence>
<dbReference type="Pfam" id="PF04130">
    <property type="entry name" value="GCP_C_terminal"/>
    <property type="match status" value="1"/>
</dbReference>
<dbReference type="EMBL" id="CABD030095860">
    <property type="status" value="NOT_ANNOTATED_CDS"/>
    <property type="molecule type" value="Genomic_DNA"/>
</dbReference>
<dbReference type="Bgee" id="ENSGGOG00000002882">
    <property type="expression patterns" value="Expressed in frontal cortex and 6 other cell types or tissues"/>
</dbReference>
<evidence type="ECO:0000259" key="10">
    <source>
        <dbReference type="Pfam" id="PF04130"/>
    </source>
</evidence>
<evidence type="ECO:0000256" key="2">
    <source>
        <dbReference type="ARBA" id="ARBA00010337"/>
    </source>
</evidence>
<dbReference type="PANTHER" id="PTHR19302:SF27">
    <property type="entry name" value="GAMMA-TUBULIN COMPLEX COMPONENT 4"/>
    <property type="match status" value="1"/>
</dbReference>
<gene>
    <name evidence="12" type="primary">TUBGCP4</name>
</gene>
<evidence type="ECO:0000256" key="4">
    <source>
        <dbReference type="ARBA" id="ARBA00022701"/>
    </source>
</evidence>
<comment type="subcellular location">
    <subcellularLocation>
        <location evidence="1">Cytoplasm</location>
        <location evidence="1">Cytoskeleton</location>
        <location evidence="1">Microtubule organizing center</location>
        <location evidence="1">Centrosome</location>
    </subcellularLocation>
</comment>
<evidence type="ECO:0000256" key="5">
    <source>
        <dbReference type="ARBA" id="ARBA00023212"/>
    </source>
</evidence>
<evidence type="ECO:0000256" key="9">
    <source>
        <dbReference type="SAM" id="MobiDB-lite"/>
    </source>
</evidence>
<evidence type="ECO:0000256" key="1">
    <source>
        <dbReference type="ARBA" id="ARBA00004300"/>
    </source>
</evidence>
<feature type="domain" description="Gamma tubulin complex component C-terminal" evidence="10">
    <location>
        <begin position="362"/>
        <end position="594"/>
    </location>
</feature>
<dbReference type="InterPro" id="IPR041470">
    <property type="entry name" value="GCP_N"/>
</dbReference>
<reference evidence="13" key="1">
    <citation type="submission" date="2011-05" db="EMBL/GenBank/DDBJ databases">
        <title>Insights into the evolution of the great apes provided by the gorilla genome.</title>
        <authorList>
            <person name="Scally A."/>
        </authorList>
    </citation>
    <scope>NUCLEOTIDE SEQUENCE [LARGE SCALE GENOMIC DNA]</scope>
</reference>
<evidence type="ECO:0000259" key="11">
    <source>
        <dbReference type="Pfam" id="PF17681"/>
    </source>
</evidence>
<proteinExistence type="inferred from homology"/>
<dbReference type="GO" id="GO:0000922">
    <property type="term" value="C:spindle pole"/>
    <property type="evidence" value="ECO:0007669"/>
    <property type="project" value="InterPro"/>
</dbReference>
<evidence type="ECO:0000256" key="8">
    <source>
        <dbReference type="RuleBase" id="RU363050"/>
    </source>
</evidence>
<dbReference type="FunFam" id="1.20.120.1900:FF:000001">
    <property type="entry name" value="Gamma-tubulin complex component"/>
    <property type="match status" value="1"/>
</dbReference>
<dbReference type="AlphaFoldDB" id="A0A2I2YBK0"/>
<feature type="region of interest" description="Disordered" evidence="9">
    <location>
        <begin position="364"/>
        <end position="385"/>
    </location>
</feature>
<feature type="domain" description="Gamma tubulin complex component protein N-terminal" evidence="11">
    <location>
        <begin position="2"/>
        <end position="346"/>
    </location>
</feature>
<comment type="similarity">
    <text evidence="2 8">Belongs to the TUBGCP family.</text>
</comment>
<reference evidence="12" key="4">
    <citation type="submission" date="2025-09" db="UniProtKB">
        <authorList>
            <consortium name="Ensembl"/>
        </authorList>
    </citation>
    <scope>IDENTIFICATION</scope>
</reference>
<keyword evidence="5 8" id="KW-0206">Cytoskeleton</keyword>
<dbReference type="PANTHER" id="PTHR19302">
    <property type="entry name" value="GAMMA TUBULIN COMPLEX PROTEIN"/>
    <property type="match status" value="1"/>
</dbReference>
<organism evidence="12 13">
    <name type="scientific">Gorilla gorilla gorilla</name>
    <name type="common">Western lowland gorilla</name>
    <dbReference type="NCBI Taxonomy" id="9595"/>
    <lineage>
        <taxon>Eukaryota</taxon>
        <taxon>Metazoa</taxon>
        <taxon>Chordata</taxon>
        <taxon>Craniata</taxon>
        <taxon>Vertebrata</taxon>
        <taxon>Euteleostomi</taxon>
        <taxon>Mammalia</taxon>
        <taxon>Eutheria</taxon>
        <taxon>Euarchontoglires</taxon>
        <taxon>Primates</taxon>
        <taxon>Haplorrhini</taxon>
        <taxon>Catarrhini</taxon>
        <taxon>Hominidae</taxon>
        <taxon>Gorilla</taxon>
    </lineage>
</organism>
<dbReference type="InterPro" id="IPR042241">
    <property type="entry name" value="GCP_C_sf"/>
</dbReference>